<dbReference type="InterPro" id="IPR035890">
    <property type="entry name" value="Anti-sigma-28_factor_FlgM_sf"/>
</dbReference>
<protein>
    <recommendedName>
        <fullName evidence="2">Negative regulator of flagellin synthesis</fullName>
    </recommendedName>
    <alternativeName>
        <fullName evidence="8">Anti-sigma-28 factor</fullName>
    </alternativeName>
</protein>
<comment type="function">
    <text evidence="7">Responsible for the coupling of flagellin expression to flagellar assembly by preventing expression of the flagellin genes when a component of the middle class of proteins is defective. It negatively regulates flagellar genes by inhibiting the activity of FliA by directly binding to FliA.</text>
</comment>
<dbReference type="InterPro" id="IPR007412">
    <property type="entry name" value="FlgM"/>
</dbReference>
<sequence>MIKLTSVTHNDRINTPVVASQDNEKAIKTSAPKVMSASTGQTMMEARQALAAMPEVDSAKVAEVKAALNRGELTADSEGLARSMLSFYQRSE</sequence>
<keyword evidence="10" id="KW-0969">Cilium</keyword>
<evidence type="ECO:0000256" key="4">
    <source>
        <dbReference type="ARBA" id="ARBA00022795"/>
    </source>
</evidence>
<evidence type="ECO:0000256" key="2">
    <source>
        <dbReference type="ARBA" id="ARBA00017823"/>
    </source>
</evidence>
<keyword evidence="10" id="KW-0282">Flagellum</keyword>
<comment type="caution">
    <text evidence="10">The sequence shown here is derived from an EMBL/GenBank/DDBJ whole genome shotgun (WGS) entry which is preliminary data.</text>
</comment>
<keyword evidence="5" id="KW-0805">Transcription regulation</keyword>
<evidence type="ECO:0000256" key="3">
    <source>
        <dbReference type="ARBA" id="ARBA00022491"/>
    </source>
</evidence>
<dbReference type="Pfam" id="PF04316">
    <property type="entry name" value="FlgM"/>
    <property type="match status" value="1"/>
</dbReference>
<dbReference type="RefSeq" id="WP_385951473.1">
    <property type="nucleotide sequence ID" value="NZ_JBHSUB010000015.1"/>
</dbReference>
<dbReference type="Proteomes" id="UP001596230">
    <property type="component" value="Unassembled WGS sequence"/>
</dbReference>
<evidence type="ECO:0000256" key="7">
    <source>
        <dbReference type="ARBA" id="ARBA00024739"/>
    </source>
</evidence>
<evidence type="ECO:0000256" key="1">
    <source>
        <dbReference type="ARBA" id="ARBA00005322"/>
    </source>
</evidence>
<keyword evidence="3" id="KW-0678">Repressor</keyword>
<gene>
    <name evidence="10" type="primary">flgM</name>
    <name evidence="10" type="ORF">ACFP9W_12460</name>
</gene>
<evidence type="ECO:0000256" key="6">
    <source>
        <dbReference type="ARBA" id="ARBA00023163"/>
    </source>
</evidence>
<proteinExistence type="inferred from homology"/>
<keyword evidence="11" id="KW-1185">Reference proteome</keyword>
<keyword evidence="4" id="KW-1005">Bacterial flagellum biogenesis</keyword>
<evidence type="ECO:0000259" key="9">
    <source>
        <dbReference type="Pfam" id="PF04316"/>
    </source>
</evidence>
<dbReference type="InterPro" id="IPR031316">
    <property type="entry name" value="FlgM_C"/>
</dbReference>
<comment type="similarity">
    <text evidence="1">Belongs to the FlgM family.</text>
</comment>
<evidence type="ECO:0000313" key="10">
    <source>
        <dbReference type="EMBL" id="MFC6378865.1"/>
    </source>
</evidence>
<reference evidence="11" key="1">
    <citation type="journal article" date="2019" name="Int. J. Syst. Evol. Microbiol.">
        <title>The Global Catalogue of Microorganisms (GCM) 10K type strain sequencing project: providing services to taxonomists for standard genome sequencing and annotation.</title>
        <authorList>
            <consortium name="The Broad Institute Genomics Platform"/>
            <consortium name="The Broad Institute Genome Sequencing Center for Infectious Disease"/>
            <person name="Wu L."/>
            <person name="Ma J."/>
        </authorList>
    </citation>
    <scope>NUCLEOTIDE SEQUENCE [LARGE SCALE GENOMIC DNA]</scope>
    <source>
        <strain evidence="11">CGMCC 1.18518</strain>
    </source>
</reference>
<evidence type="ECO:0000313" key="11">
    <source>
        <dbReference type="Proteomes" id="UP001596230"/>
    </source>
</evidence>
<dbReference type="NCBIfam" id="TIGR03824">
    <property type="entry name" value="FlgM_jcvi"/>
    <property type="match status" value="1"/>
</dbReference>
<dbReference type="EMBL" id="JBHSUB010000015">
    <property type="protein sequence ID" value="MFC6378865.1"/>
    <property type="molecule type" value="Genomic_DNA"/>
</dbReference>
<evidence type="ECO:0000256" key="5">
    <source>
        <dbReference type="ARBA" id="ARBA00023015"/>
    </source>
</evidence>
<accession>A0ABW1W0Y8</accession>
<name>A0ABW1W0Y8_9GAMM</name>
<organism evidence="10 11">
    <name type="scientific">Tatumella terrea</name>
    <dbReference type="NCBI Taxonomy" id="419007"/>
    <lineage>
        <taxon>Bacteria</taxon>
        <taxon>Pseudomonadati</taxon>
        <taxon>Pseudomonadota</taxon>
        <taxon>Gammaproteobacteria</taxon>
        <taxon>Enterobacterales</taxon>
        <taxon>Erwiniaceae</taxon>
        <taxon>Tatumella</taxon>
    </lineage>
</organism>
<keyword evidence="6" id="KW-0804">Transcription</keyword>
<feature type="domain" description="Anti-sigma-28 factor FlgM C-terminal" evidence="9">
    <location>
        <begin position="38"/>
        <end position="85"/>
    </location>
</feature>
<keyword evidence="10" id="KW-0966">Cell projection</keyword>
<dbReference type="SUPFAM" id="SSF101498">
    <property type="entry name" value="Anti-sigma factor FlgM"/>
    <property type="match status" value="1"/>
</dbReference>
<evidence type="ECO:0000256" key="8">
    <source>
        <dbReference type="ARBA" id="ARBA00030117"/>
    </source>
</evidence>